<keyword evidence="1" id="KW-0479">Metal-binding</keyword>
<keyword evidence="2" id="KW-0378">Hydrolase</keyword>
<organism evidence="2 3">
    <name type="scientific">Paenibacillus favisporus</name>
    <dbReference type="NCBI Taxonomy" id="221028"/>
    <lineage>
        <taxon>Bacteria</taxon>
        <taxon>Bacillati</taxon>
        <taxon>Bacillota</taxon>
        <taxon>Bacilli</taxon>
        <taxon>Bacillales</taxon>
        <taxon>Paenibacillaceae</taxon>
        <taxon>Paenibacillus</taxon>
    </lineage>
</organism>
<dbReference type="Pfam" id="PF02073">
    <property type="entry name" value="Peptidase_M29"/>
    <property type="match status" value="1"/>
</dbReference>
<gene>
    <name evidence="2" type="ORF">ABID47_005655</name>
</gene>
<dbReference type="EMBL" id="JBEPLV010000007">
    <property type="protein sequence ID" value="MET3549023.1"/>
    <property type="molecule type" value="Genomic_DNA"/>
</dbReference>
<dbReference type="Proteomes" id="UP001549098">
    <property type="component" value="Unassembled WGS sequence"/>
</dbReference>
<accession>A0ABV2FB50</accession>
<sequence>MFDENASCHLALGQAYPVNLQNGKEMDAKELLDKGANQSLVHEDFMIGAADHPLTE</sequence>
<protein>
    <submittedName>
        <fullName evidence="2">Leucyl aminopeptidase (Aminopeptidase T)</fullName>
    </submittedName>
</protein>
<evidence type="ECO:0000313" key="2">
    <source>
        <dbReference type="EMBL" id="MET3549023.1"/>
    </source>
</evidence>
<keyword evidence="2" id="KW-0031">Aminopeptidase</keyword>
<dbReference type="GO" id="GO:0004177">
    <property type="term" value="F:aminopeptidase activity"/>
    <property type="evidence" value="ECO:0007669"/>
    <property type="project" value="UniProtKB-KW"/>
</dbReference>
<evidence type="ECO:0000313" key="3">
    <source>
        <dbReference type="Proteomes" id="UP001549098"/>
    </source>
</evidence>
<dbReference type="InterPro" id="IPR052170">
    <property type="entry name" value="M29_Exopeptidase"/>
</dbReference>
<keyword evidence="3" id="KW-1185">Reference proteome</keyword>
<keyword evidence="2" id="KW-0645">Protease</keyword>
<dbReference type="PANTHER" id="PTHR34448:SF3">
    <property type="entry name" value="AMINOPEPTIDASE AMPS"/>
    <property type="match status" value="1"/>
</dbReference>
<reference evidence="2 3" key="1">
    <citation type="submission" date="2024-06" db="EMBL/GenBank/DDBJ databases">
        <title>Genomic Encyclopedia of Type Strains, Phase IV (KMG-IV): sequencing the most valuable type-strain genomes for metagenomic binning, comparative biology and taxonomic classification.</title>
        <authorList>
            <person name="Goeker M."/>
        </authorList>
    </citation>
    <scope>NUCLEOTIDE SEQUENCE [LARGE SCALE GENOMIC DNA]</scope>
    <source>
        <strain evidence="2 3">DSM 17253</strain>
    </source>
</reference>
<dbReference type="PANTHER" id="PTHR34448">
    <property type="entry name" value="AMINOPEPTIDASE"/>
    <property type="match status" value="1"/>
</dbReference>
<evidence type="ECO:0000256" key="1">
    <source>
        <dbReference type="ARBA" id="ARBA00022723"/>
    </source>
</evidence>
<proteinExistence type="predicted"/>
<dbReference type="SUPFAM" id="SSF144052">
    <property type="entry name" value="Thermophilic metalloprotease-like"/>
    <property type="match status" value="1"/>
</dbReference>
<comment type="caution">
    <text evidence="2">The sequence shown here is derived from an EMBL/GenBank/DDBJ whole genome shotgun (WGS) entry which is preliminary data.</text>
</comment>
<dbReference type="InterPro" id="IPR000787">
    <property type="entry name" value="Peptidase_M29"/>
</dbReference>
<name>A0ABV2FB50_9BACL</name>